<dbReference type="RefSeq" id="XP_041555670.1">
    <property type="nucleotide sequence ID" value="XM_041702935.1"/>
</dbReference>
<evidence type="ECO:0000313" key="4">
    <source>
        <dbReference type="Proteomes" id="UP000654913"/>
    </source>
</evidence>
<keyword evidence="4" id="KW-1185">Reference proteome</keyword>
<organism evidence="3 4">
    <name type="scientific">Aspergillus puulaauensis</name>
    <dbReference type="NCBI Taxonomy" id="1220207"/>
    <lineage>
        <taxon>Eukaryota</taxon>
        <taxon>Fungi</taxon>
        <taxon>Dikarya</taxon>
        <taxon>Ascomycota</taxon>
        <taxon>Pezizomycotina</taxon>
        <taxon>Eurotiomycetes</taxon>
        <taxon>Eurotiomycetidae</taxon>
        <taxon>Eurotiales</taxon>
        <taxon>Aspergillaceae</taxon>
        <taxon>Aspergillus</taxon>
    </lineage>
</organism>
<accession>A0A7R7XL35</accession>
<dbReference type="Pfam" id="PF20163">
    <property type="entry name" value="DUF6536"/>
    <property type="match status" value="1"/>
</dbReference>
<reference evidence="3" key="2">
    <citation type="submission" date="2021-02" db="EMBL/GenBank/DDBJ databases">
        <title>Aspergillus puulaauensis MK2 genome sequence.</title>
        <authorList>
            <person name="Futagami T."/>
            <person name="Mori K."/>
            <person name="Kadooka C."/>
            <person name="Tanaka T."/>
        </authorList>
    </citation>
    <scope>NUCLEOTIDE SEQUENCE</scope>
    <source>
        <strain evidence="3">MK2</strain>
    </source>
</reference>
<protein>
    <recommendedName>
        <fullName evidence="2">DUF6536 domain-containing protein</fullName>
    </recommendedName>
</protein>
<feature type="transmembrane region" description="Helical" evidence="1">
    <location>
        <begin position="606"/>
        <end position="628"/>
    </location>
</feature>
<feature type="domain" description="DUF6536" evidence="2">
    <location>
        <begin position="43"/>
        <end position="194"/>
    </location>
</feature>
<evidence type="ECO:0000259" key="2">
    <source>
        <dbReference type="Pfam" id="PF20163"/>
    </source>
</evidence>
<feature type="transmembrane region" description="Helical" evidence="1">
    <location>
        <begin position="487"/>
        <end position="509"/>
    </location>
</feature>
<evidence type="ECO:0000313" key="3">
    <source>
        <dbReference type="EMBL" id="BCS23476.1"/>
    </source>
</evidence>
<dbReference type="InterPro" id="IPR046623">
    <property type="entry name" value="DUF6536"/>
</dbReference>
<proteinExistence type="predicted"/>
<feature type="transmembrane region" description="Helical" evidence="1">
    <location>
        <begin position="154"/>
        <end position="171"/>
    </location>
</feature>
<keyword evidence="1" id="KW-1133">Transmembrane helix</keyword>
<feature type="transmembrane region" description="Helical" evidence="1">
    <location>
        <begin position="89"/>
        <end position="110"/>
    </location>
</feature>
<dbReference type="AlphaFoldDB" id="A0A7R7XL35"/>
<gene>
    <name evidence="3" type="ORF">APUU_31701A</name>
</gene>
<dbReference type="GeneID" id="64973481"/>
<evidence type="ECO:0000256" key="1">
    <source>
        <dbReference type="SAM" id="Phobius"/>
    </source>
</evidence>
<dbReference type="PANTHER" id="PTHR35395">
    <property type="entry name" value="DUF6536 DOMAIN-CONTAINING PROTEIN"/>
    <property type="match status" value="1"/>
</dbReference>
<keyword evidence="1" id="KW-0472">Membrane</keyword>
<dbReference type="KEGG" id="apuu:APUU_31701A"/>
<dbReference type="EMBL" id="AP024445">
    <property type="protein sequence ID" value="BCS23476.1"/>
    <property type="molecule type" value="Genomic_DNA"/>
</dbReference>
<feature type="transmembrane region" description="Helical" evidence="1">
    <location>
        <begin position="537"/>
        <end position="558"/>
    </location>
</feature>
<dbReference type="Proteomes" id="UP000654913">
    <property type="component" value="Chromosome 3"/>
</dbReference>
<keyword evidence="1" id="KW-0812">Transmembrane</keyword>
<sequence>MTDTADIPLMSRDGPEATMHEEAQQDFWTKQKSNFKSNARAAWKFTVASGVLAGTVILLINIVTLAVVYSQHHSTNSSIPFFTGRCTTASRVVTGAHFVINVLSTILLAYSNFSMQCLASPTRKEVDLAHKKQHWLSIGTPSIRNLFFVSKTKAALWLVLAVSSFPLHLIWNSTVFQTKASYDYLAISVTEEFLHGATWTLPPPSMKYQSTLHEVPLLESWTNEDVNDVLHALQREALESKLEKLDLKECIKTYHTNLLSDRQHVLLVSDSSTAAPTPSYDPDDPTLDSLGLNEAPANSSVATIYYAANPPSGDAFIPLYYWLCDSRPSIIPYSTQPCPLDTFNYTGWLPGDDFEWLDRNGGGMFGWNMLAPVRSCYSQKVPERCKASIIPVFLVVVIICNVIKIVSFASALYISRKHKDQPLCTTGDAIQSFLQHPDPCTKGRCLAAKEDYDKWLPRSKEWIPRLITVGDVWTGGRYRWRKAIKKWQWIVFLPTTGGLMAILIAMSVLDSKVSSTKITDISEMYRSNRLNKEPINVLRGFLIGNTPQLVISYLYLALNNIMSTMLAMAEWCNYAVGGPRKGLRVSTPERNTAQRSSYFLSVPYKWAIPSAVALTILHWLVSQTVFFANLEIYRLQPRGVMEPLPSGYLYQSPLAGAIAGSLGSALVVALILAAFAQKYPANIPLSGCCSASIAAACHPSRDLPDDRAPPREFDPDLAYLKLKWGVVEEPDEDADGIGHATFAADDISPLIEEKAYA</sequence>
<reference evidence="3" key="1">
    <citation type="submission" date="2021-01" db="EMBL/GenBank/DDBJ databases">
        <authorList>
            <consortium name="Aspergillus puulaauensis MK2 genome sequencing consortium"/>
            <person name="Kazuki M."/>
            <person name="Futagami T."/>
        </authorList>
    </citation>
    <scope>NUCLEOTIDE SEQUENCE</scope>
    <source>
        <strain evidence="3">MK2</strain>
    </source>
</reference>
<feature type="transmembrane region" description="Helical" evidence="1">
    <location>
        <begin position="389"/>
        <end position="414"/>
    </location>
</feature>
<name>A0A7R7XL35_9EURO</name>
<feature type="transmembrane region" description="Helical" evidence="1">
    <location>
        <begin position="648"/>
        <end position="676"/>
    </location>
</feature>
<dbReference type="PANTHER" id="PTHR35395:SF1">
    <property type="entry name" value="DUF6536 DOMAIN-CONTAINING PROTEIN"/>
    <property type="match status" value="1"/>
</dbReference>
<dbReference type="OrthoDB" id="5429634at2759"/>
<feature type="transmembrane region" description="Helical" evidence="1">
    <location>
        <begin position="45"/>
        <end position="69"/>
    </location>
</feature>